<evidence type="ECO:0000256" key="3">
    <source>
        <dbReference type="ARBA" id="ARBA00022723"/>
    </source>
</evidence>
<evidence type="ECO:0000256" key="5">
    <source>
        <dbReference type="ARBA" id="ARBA00022833"/>
    </source>
</evidence>
<evidence type="ECO:0000256" key="7">
    <source>
        <dbReference type="SAM" id="MobiDB-lite"/>
    </source>
</evidence>
<gene>
    <name evidence="10" type="ORF">IEI95_019170</name>
</gene>
<dbReference type="Gene3D" id="2.70.70.10">
    <property type="entry name" value="Glucose Permease (Domain IIA)"/>
    <property type="match status" value="1"/>
</dbReference>
<dbReference type="EMBL" id="JACXXJ020000005">
    <property type="protein sequence ID" value="MBF2716337.1"/>
    <property type="molecule type" value="Genomic_DNA"/>
</dbReference>
<dbReference type="GO" id="GO:0046872">
    <property type="term" value="F:metal ion binding"/>
    <property type="evidence" value="ECO:0007669"/>
    <property type="project" value="UniProtKB-KW"/>
</dbReference>
<keyword evidence="3" id="KW-0479">Metal-binding</keyword>
<keyword evidence="5" id="KW-0862">Zinc</keyword>
<proteinExistence type="predicted"/>
<dbReference type="GO" id="GO:0004222">
    <property type="term" value="F:metalloendopeptidase activity"/>
    <property type="evidence" value="ECO:0007669"/>
    <property type="project" value="TreeGrafter"/>
</dbReference>
<evidence type="ECO:0000259" key="9">
    <source>
        <dbReference type="Pfam" id="PF01551"/>
    </source>
</evidence>
<dbReference type="FunFam" id="2.70.70.10:FF:000006">
    <property type="entry name" value="M23 family peptidase"/>
    <property type="match status" value="1"/>
</dbReference>
<dbReference type="InterPro" id="IPR016047">
    <property type="entry name" value="M23ase_b-sheet_dom"/>
</dbReference>
<evidence type="ECO:0000256" key="6">
    <source>
        <dbReference type="ARBA" id="ARBA00023049"/>
    </source>
</evidence>
<protein>
    <submittedName>
        <fullName evidence="10">M23 family metallopeptidase</fullName>
    </submittedName>
</protein>
<comment type="cofactor">
    <cofactor evidence="1">
        <name>Zn(2+)</name>
        <dbReference type="ChEBI" id="CHEBI:29105"/>
    </cofactor>
</comment>
<keyword evidence="6" id="KW-0482">Metalloprotease</keyword>
<dbReference type="SUPFAM" id="SSF51261">
    <property type="entry name" value="Duplicated hybrid motif"/>
    <property type="match status" value="1"/>
</dbReference>
<keyword evidence="4" id="KW-0378">Hydrolase</keyword>
<dbReference type="Proteomes" id="UP000655037">
    <property type="component" value="Unassembled WGS sequence"/>
</dbReference>
<organism evidence="10 11">
    <name type="scientific">Agrobacterium vitis</name>
    <name type="common">Rhizobium vitis</name>
    <dbReference type="NCBI Taxonomy" id="373"/>
    <lineage>
        <taxon>Bacteria</taxon>
        <taxon>Pseudomonadati</taxon>
        <taxon>Pseudomonadota</taxon>
        <taxon>Alphaproteobacteria</taxon>
        <taxon>Hyphomicrobiales</taxon>
        <taxon>Rhizobiaceae</taxon>
        <taxon>Rhizobium/Agrobacterium group</taxon>
        <taxon>Agrobacterium</taxon>
    </lineage>
</organism>
<keyword evidence="8" id="KW-0472">Membrane</keyword>
<evidence type="ECO:0000313" key="11">
    <source>
        <dbReference type="Proteomes" id="UP000655037"/>
    </source>
</evidence>
<dbReference type="Pfam" id="PF01551">
    <property type="entry name" value="Peptidase_M23"/>
    <property type="match status" value="1"/>
</dbReference>
<evidence type="ECO:0000256" key="8">
    <source>
        <dbReference type="SAM" id="Phobius"/>
    </source>
</evidence>
<reference evidence="10" key="1">
    <citation type="submission" date="2020-11" db="EMBL/GenBank/DDBJ databases">
        <title>Agrobacterium vitis strain K377 genome.</title>
        <authorList>
            <person name="Xi H."/>
        </authorList>
    </citation>
    <scope>NUCLEOTIDE SEQUENCE</scope>
    <source>
        <strain evidence="10">K377</strain>
    </source>
</reference>
<dbReference type="InterPro" id="IPR011055">
    <property type="entry name" value="Dup_hybrid_motif"/>
</dbReference>
<evidence type="ECO:0000256" key="1">
    <source>
        <dbReference type="ARBA" id="ARBA00001947"/>
    </source>
</evidence>
<feature type="region of interest" description="Disordered" evidence="7">
    <location>
        <begin position="178"/>
        <end position="197"/>
    </location>
</feature>
<keyword evidence="8" id="KW-1133">Transmembrane helix</keyword>
<evidence type="ECO:0000313" key="10">
    <source>
        <dbReference type="EMBL" id="MBF2716337.1"/>
    </source>
</evidence>
<dbReference type="PANTHER" id="PTHR21666">
    <property type="entry name" value="PEPTIDASE-RELATED"/>
    <property type="match status" value="1"/>
</dbReference>
<feature type="domain" description="M23ase beta-sheet core" evidence="9">
    <location>
        <begin position="325"/>
        <end position="419"/>
    </location>
</feature>
<evidence type="ECO:0000256" key="4">
    <source>
        <dbReference type="ARBA" id="ARBA00022801"/>
    </source>
</evidence>
<dbReference type="AlphaFoldDB" id="A0AAE2REI3"/>
<dbReference type="CDD" id="cd12797">
    <property type="entry name" value="M23_peptidase"/>
    <property type="match status" value="1"/>
</dbReference>
<dbReference type="InterPro" id="IPR050570">
    <property type="entry name" value="Cell_wall_metabolism_enzyme"/>
</dbReference>
<keyword evidence="8" id="KW-0812">Transmembrane</keyword>
<feature type="transmembrane region" description="Helical" evidence="8">
    <location>
        <begin position="36"/>
        <end position="61"/>
    </location>
</feature>
<dbReference type="PANTHER" id="PTHR21666:SF288">
    <property type="entry name" value="CELL DIVISION PROTEIN YTFB"/>
    <property type="match status" value="1"/>
</dbReference>
<dbReference type="GO" id="GO:0006508">
    <property type="term" value="P:proteolysis"/>
    <property type="evidence" value="ECO:0007669"/>
    <property type="project" value="UniProtKB-KW"/>
</dbReference>
<name>A0AAE2REI3_AGRVI</name>
<accession>A0AAE2REI3</accession>
<comment type="caution">
    <text evidence="10">The sequence shown here is derived from an EMBL/GenBank/DDBJ whole genome shotgun (WGS) entry which is preliminary data.</text>
</comment>
<keyword evidence="2" id="KW-0645">Protease</keyword>
<evidence type="ECO:0000256" key="2">
    <source>
        <dbReference type="ARBA" id="ARBA00022670"/>
    </source>
</evidence>
<sequence>MMKTRSRNGFSKRQRQQHVLILASGETIRHMTLRPWMAGAGLCLVVAGVVGYLGATSYLIMRDNLIGASMARQAHLQHDYEDRISALRAQVDRVTSRQLLDQQVVEEKLQTLLEKQMALSARSGKLGSLLDRAEESGLTPNEPLAPVAPDKSASVAPAAAPAGKSNALAALNRMLHTGPADTQESDGPALGFMPAHESGADRADRVFRNVTLSLKSIEQKQKSSIHALTAEASDKANTIEQVLTDNGIWIDTPDAGKDGMGGPLVDADPKLGFDTSLDGLDSALNRLDAARETAKDMPFSNPAATREITSPFGNRPDPLLGRLAMHTGIDFRATNGSPVKSAGAGTVITAGPTGGYGNMVEIDHGQGLSTRYGHMSKILVRPGEKIEVGQLIGLSGSTGRSTGPHLHYEIRKNGNPINPMSFLASGMTLKPFIQ</sequence>
<feature type="compositionally biased region" description="Low complexity" evidence="7">
    <location>
        <begin position="145"/>
        <end position="159"/>
    </location>
</feature>
<feature type="region of interest" description="Disordered" evidence="7">
    <location>
        <begin position="136"/>
        <end position="159"/>
    </location>
</feature>